<proteinExistence type="predicted"/>
<sequence>MGNWDIKPALYDNEVKNCLVATYGIQGLAEKHDFFGYLDVYFNYDSEENYQILDLQFEEYDPTATVTDSSTDGDETAENQADSVAGAAASYEQVIDEYRDMVQNHFYMDLQAKDRDGNIVHVFDNYEFGYRTNFDLCSGGLIEVTSSVSAAEYDVVFYRIGTDGASPVVEDVFRCVGTQTGNDTVSFQYTESGKEKRKILL</sequence>
<organism evidence="1 2">
    <name type="scientific">Roseburia inulinivorans</name>
    <dbReference type="NCBI Taxonomy" id="360807"/>
    <lineage>
        <taxon>Bacteria</taxon>
        <taxon>Bacillati</taxon>
        <taxon>Bacillota</taxon>
        <taxon>Clostridia</taxon>
        <taxon>Lachnospirales</taxon>
        <taxon>Lachnospiraceae</taxon>
        <taxon>Roseburia</taxon>
    </lineage>
</organism>
<dbReference type="OrthoDB" id="2088134at2"/>
<gene>
    <name evidence="1" type="ORF">RIL183_18341</name>
</gene>
<evidence type="ECO:0000313" key="1">
    <source>
        <dbReference type="EMBL" id="CRL36062.1"/>
    </source>
</evidence>
<reference evidence="2" key="1">
    <citation type="submission" date="2015-05" db="EMBL/GenBank/DDBJ databases">
        <authorList>
            <consortium name="Pathogen Informatics"/>
        </authorList>
    </citation>
    <scope>NUCLEOTIDE SEQUENCE [LARGE SCALE GENOMIC DNA]</scope>
    <source>
        <strain evidence="2">L1-83</strain>
    </source>
</reference>
<dbReference type="RefSeq" id="WP_021922152.1">
    <property type="nucleotide sequence ID" value="NZ_CVRS01000063.1"/>
</dbReference>
<protein>
    <submittedName>
        <fullName evidence="1">Uncharacterized protein</fullName>
    </submittedName>
</protein>
<name>A0A0M6WIK2_9FIRM</name>
<dbReference type="EMBL" id="CVRS01000063">
    <property type="protein sequence ID" value="CRL36062.1"/>
    <property type="molecule type" value="Genomic_DNA"/>
</dbReference>
<accession>A0A0M6WIK2</accession>
<dbReference type="Proteomes" id="UP000049828">
    <property type="component" value="Unassembled WGS sequence"/>
</dbReference>
<evidence type="ECO:0000313" key="2">
    <source>
        <dbReference type="Proteomes" id="UP000049828"/>
    </source>
</evidence>
<dbReference type="AlphaFoldDB" id="A0A0M6WIK2"/>
<keyword evidence="2" id="KW-1185">Reference proteome</keyword>